<comment type="subcellular location">
    <subcellularLocation>
        <location evidence="1">Cell membrane</location>
        <topology evidence="1">Multi-pass membrane protein</topology>
    </subcellularLocation>
</comment>
<keyword evidence="5 7" id="KW-1133">Transmembrane helix</keyword>
<keyword evidence="2" id="KW-0813">Transport</keyword>
<dbReference type="Proteomes" id="UP000308000">
    <property type="component" value="Unassembled WGS sequence"/>
</dbReference>
<dbReference type="EMBL" id="VBRC01000006">
    <property type="protein sequence ID" value="TLK27172.1"/>
    <property type="molecule type" value="Genomic_DNA"/>
</dbReference>
<dbReference type="InterPro" id="IPR020846">
    <property type="entry name" value="MFS_dom"/>
</dbReference>
<dbReference type="GO" id="GO:0022857">
    <property type="term" value="F:transmembrane transporter activity"/>
    <property type="evidence" value="ECO:0007669"/>
    <property type="project" value="InterPro"/>
</dbReference>
<feature type="transmembrane region" description="Helical" evidence="7">
    <location>
        <begin position="211"/>
        <end position="228"/>
    </location>
</feature>
<evidence type="ECO:0000256" key="2">
    <source>
        <dbReference type="ARBA" id="ARBA00022448"/>
    </source>
</evidence>
<feature type="transmembrane region" description="Helical" evidence="7">
    <location>
        <begin position="20"/>
        <end position="43"/>
    </location>
</feature>
<dbReference type="Proteomes" id="UP000536909">
    <property type="component" value="Unassembled WGS sequence"/>
</dbReference>
<dbReference type="PRINTS" id="PR01036">
    <property type="entry name" value="TCRTETB"/>
</dbReference>
<evidence type="ECO:0000256" key="3">
    <source>
        <dbReference type="ARBA" id="ARBA00022475"/>
    </source>
</evidence>
<feature type="transmembrane region" description="Helical" evidence="7">
    <location>
        <begin position="436"/>
        <end position="453"/>
    </location>
</feature>
<sequence length="469" mass="48243">MRSPALPPTELRLTPTERRLILTASLGLFLSTLDSGIVTVALPSLVASLHTSVQTAAWTATLYLLTLAVTLAPFGRLADRVGRLRVYAWGLAVFGLASALCALAPTISLLIGARGLQGVGAALLQATSTALITTRIGAAHRPAALGTLGMIQGLGPVLGPSVGGLLLSTLGWPWVFWLNLPLCALGWWGTRRLAPDHPNPASPALDWGGNALLGGSVLGLLLALTSLASGHRIWLAPAWLVLGALLAAAFVRREGRIPAPLLPLAAWRNPRLTALLLATAGLGTATAVAFVAPPFLWEGVRHLPPWQVGFFALSAPLGLAIFARVSGAWLPRSGPRRLALLGLAVMLFGLLCLSAVGAAWSPFLVAGWLFVYGVGAGLMLPAAVSGITAAVGPNMQGTIGAVQRLVQNLGIALGTAGTAGLLAWPGSSGTVQAVRLAFLAAALVVALCVLLLGRADPKAPQASEPAWPR</sequence>
<dbReference type="AlphaFoldDB" id="A0AAJ5F8H5"/>
<evidence type="ECO:0000256" key="5">
    <source>
        <dbReference type="ARBA" id="ARBA00022989"/>
    </source>
</evidence>
<evidence type="ECO:0000256" key="7">
    <source>
        <dbReference type="SAM" id="Phobius"/>
    </source>
</evidence>
<dbReference type="PANTHER" id="PTHR42718">
    <property type="entry name" value="MAJOR FACILITATOR SUPERFAMILY MULTIDRUG TRANSPORTER MFSC"/>
    <property type="match status" value="1"/>
</dbReference>
<organism evidence="10 11">
    <name type="scientific">Deinococcus metallilatus</name>
    <dbReference type="NCBI Taxonomy" id="1211322"/>
    <lineage>
        <taxon>Bacteria</taxon>
        <taxon>Thermotogati</taxon>
        <taxon>Deinococcota</taxon>
        <taxon>Deinococci</taxon>
        <taxon>Deinococcales</taxon>
        <taxon>Deinococcaceae</taxon>
        <taxon>Deinococcus</taxon>
    </lineage>
</organism>
<evidence type="ECO:0000256" key="1">
    <source>
        <dbReference type="ARBA" id="ARBA00004651"/>
    </source>
</evidence>
<accession>A0AAJ5F8H5</accession>
<proteinExistence type="predicted"/>
<keyword evidence="6 7" id="KW-0472">Membrane</keyword>
<feature type="transmembrane region" description="Helical" evidence="7">
    <location>
        <begin position="405"/>
        <end position="424"/>
    </location>
</feature>
<evidence type="ECO:0000313" key="12">
    <source>
        <dbReference type="Proteomes" id="UP000536909"/>
    </source>
</evidence>
<keyword evidence="4 7" id="KW-0812">Transmembrane</keyword>
<dbReference type="PANTHER" id="PTHR42718:SF46">
    <property type="entry name" value="BLR6921 PROTEIN"/>
    <property type="match status" value="1"/>
</dbReference>
<feature type="transmembrane region" description="Helical" evidence="7">
    <location>
        <begin position="366"/>
        <end position="393"/>
    </location>
</feature>
<reference evidence="9 12" key="2">
    <citation type="submission" date="2020-08" db="EMBL/GenBank/DDBJ databases">
        <title>Genomic Encyclopedia of Type Strains, Phase IV (KMG-IV): sequencing the most valuable type-strain genomes for metagenomic binning, comparative biology and taxonomic classification.</title>
        <authorList>
            <person name="Goeker M."/>
        </authorList>
    </citation>
    <scope>NUCLEOTIDE SEQUENCE [LARGE SCALE GENOMIC DNA]</scope>
    <source>
        <strain evidence="9 12">DSM 105434</strain>
    </source>
</reference>
<feature type="transmembrane region" description="Helical" evidence="7">
    <location>
        <begin position="234"/>
        <end position="251"/>
    </location>
</feature>
<feature type="transmembrane region" description="Helical" evidence="7">
    <location>
        <begin position="272"/>
        <end position="296"/>
    </location>
</feature>
<feature type="transmembrane region" description="Helical" evidence="7">
    <location>
        <begin position="55"/>
        <end position="74"/>
    </location>
</feature>
<protein>
    <submittedName>
        <fullName evidence="9">MFS family permease</fullName>
    </submittedName>
    <submittedName>
        <fullName evidence="10">MFS transporter</fullName>
    </submittedName>
</protein>
<dbReference type="PROSITE" id="PS50850">
    <property type="entry name" value="MFS"/>
    <property type="match status" value="1"/>
</dbReference>
<comment type="caution">
    <text evidence="10">The sequence shown here is derived from an EMBL/GenBank/DDBJ whole genome shotgun (WGS) entry which is preliminary data.</text>
</comment>
<dbReference type="GO" id="GO:0005886">
    <property type="term" value="C:plasma membrane"/>
    <property type="evidence" value="ECO:0007669"/>
    <property type="project" value="UniProtKB-SubCell"/>
</dbReference>
<dbReference type="InterPro" id="IPR011701">
    <property type="entry name" value="MFS"/>
</dbReference>
<dbReference type="Gene3D" id="1.20.1250.20">
    <property type="entry name" value="MFS general substrate transporter like domains"/>
    <property type="match status" value="1"/>
</dbReference>
<dbReference type="EMBL" id="JACHFV010000007">
    <property type="protein sequence ID" value="MBB5295470.1"/>
    <property type="molecule type" value="Genomic_DNA"/>
</dbReference>
<dbReference type="InterPro" id="IPR036259">
    <property type="entry name" value="MFS_trans_sf"/>
</dbReference>
<dbReference type="RefSeq" id="WP_129118228.1">
    <property type="nucleotide sequence ID" value="NZ_BSUI01000015.1"/>
</dbReference>
<evidence type="ECO:0000313" key="10">
    <source>
        <dbReference type="EMBL" id="TLK27172.1"/>
    </source>
</evidence>
<evidence type="ECO:0000256" key="6">
    <source>
        <dbReference type="ARBA" id="ARBA00023136"/>
    </source>
</evidence>
<evidence type="ECO:0000313" key="9">
    <source>
        <dbReference type="EMBL" id="MBB5295470.1"/>
    </source>
</evidence>
<evidence type="ECO:0000259" key="8">
    <source>
        <dbReference type="PROSITE" id="PS50850"/>
    </source>
</evidence>
<reference evidence="10 11" key="1">
    <citation type="submission" date="2019-04" db="EMBL/GenBank/DDBJ databases">
        <title>Deinococcus metalilatus MA1002 mutant No.5.</title>
        <authorList>
            <person name="Park W."/>
            <person name="Park C."/>
        </authorList>
    </citation>
    <scope>NUCLEOTIDE SEQUENCE [LARGE SCALE GENOMIC DNA]</scope>
    <source>
        <strain evidence="10 11">MA1002-m5</strain>
    </source>
</reference>
<keyword evidence="3" id="KW-1003">Cell membrane</keyword>
<feature type="transmembrane region" description="Helical" evidence="7">
    <location>
        <begin position="338"/>
        <end position="360"/>
    </location>
</feature>
<keyword evidence="12" id="KW-1185">Reference proteome</keyword>
<feature type="domain" description="Major facilitator superfamily (MFS) profile" evidence="8">
    <location>
        <begin position="20"/>
        <end position="460"/>
    </location>
</feature>
<dbReference type="CDD" id="cd17321">
    <property type="entry name" value="MFS_MMR_MDR_like"/>
    <property type="match status" value="1"/>
</dbReference>
<feature type="transmembrane region" description="Helical" evidence="7">
    <location>
        <begin position="171"/>
        <end position="190"/>
    </location>
</feature>
<dbReference type="Pfam" id="PF07690">
    <property type="entry name" value="MFS_1"/>
    <property type="match status" value="1"/>
</dbReference>
<evidence type="ECO:0000313" key="11">
    <source>
        <dbReference type="Proteomes" id="UP000308000"/>
    </source>
</evidence>
<dbReference type="Gene3D" id="1.20.1720.10">
    <property type="entry name" value="Multidrug resistance protein D"/>
    <property type="match status" value="1"/>
</dbReference>
<gene>
    <name evidence="10" type="ORF">FCS05_09845</name>
    <name evidence="9" type="ORF">HNQ10_002299</name>
</gene>
<feature type="transmembrane region" description="Helical" evidence="7">
    <location>
        <begin position="308"/>
        <end position="326"/>
    </location>
</feature>
<evidence type="ECO:0000256" key="4">
    <source>
        <dbReference type="ARBA" id="ARBA00022692"/>
    </source>
</evidence>
<name>A0AAJ5F8H5_9DEIO</name>
<feature type="transmembrane region" description="Helical" evidence="7">
    <location>
        <begin position="86"/>
        <end position="111"/>
    </location>
</feature>
<dbReference type="SUPFAM" id="SSF103473">
    <property type="entry name" value="MFS general substrate transporter"/>
    <property type="match status" value="1"/>
</dbReference>